<organism evidence="2 3">
    <name type="scientific">Psophocarpus tetragonolobus</name>
    <name type="common">Winged bean</name>
    <name type="synonym">Dolichos tetragonolobus</name>
    <dbReference type="NCBI Taxonomy" id="3891"/>
    <lineage>
        <taxon>Eukaryota</taxon>
        <taxon>Viridiplantae</taxon>
        <taxon>Streptophyta</taxon>
        <taxon>Embryophyta</taxon>
        <taxon>Tracheophyta</taxon>
        <taxon>Spermatophyta</taxon>
        <taxon>Magnoliopsida</taxon>
        <taxon>eudicotyledons</taxon>
        <taxon>Gunneridae</taxon>
        <taxon>Pentapetalae</taxon>
        <taxon>rosids</taxon>
        <taxon>fabids</taxon>
        <taxon>Fabales</taxon>
        <taxon>Fabaceae</taxon>
        <taxon>Papilionoideae</taxon>
        <taxon>50 kb inversion clade</taxon>
        <taxon>NPAAA clade</taxon>
        <taxon>indigoferoid/millettioid clade</taxon>
        <taxon>Phaseoleae</taxon>
        <taxon>Psophocarpus</taxon>
    </lineage>
</organism>
<evidence type="ECO:0000256" key="1">
    <source>
        <dbReference type="SAM" id="MobiDB-lite"/>
    </source>
</evidence>
<protein>
    <submittedName>
        <fullName evidence="2">Uncharacterized protein</fullName>
    </submittedName>
</protein>
<keyword evidence="3" id="KW-1185">Reference proteome</keyword>
<feature type="region of interest" description="Disordered" evidence="1">
    <location>
        <begin position="1"/>
        <end position="100"/>
    </location>
</feature>
<dbReference type="Proteomes" id="UP001386955">
    <property type="component" value="Unassembled WGS sequence"/>
</dbReference>
<accession>A0AAN9XJJ1</accession>
<comment type="caution">
    <text evidence="2">The sequence shown here is derived from an EMBL/GenBank/DDBJ whole genome shotgun (WGS) entry which is preliminary data.</text>
</comment>
<feature type="compositionally biased region" description="Low complexity" evidence="1">
    <location>
        <begin position="55"/>
        <end position="66"/>
    </location>
</feature>
<name>A0AAN9XJJ1_PSOTE</name>
<evidence type="ECO:0000313" key="2">
    <source>
        <dbReference type="EMBL" id="KAK7394498.1"/>
    </source>
</evidence>
<proteinExistence type="predicted"/>
<dbReference type="AlphaFoldDB" id="A0AAN9XJJ1"/>
<gene>
    <name evidence="2" type="ORF">VNO78_15027</name>
</gene>
<reference evidence="2 3" key="1">
    <citation type="submission" date="2024-01" db="EMBL/GenBank/DDBJ databases">
        <title>The genomes of 5 underutilized Papilionoideae crops provide insights into root nodulation and disease resistanc.</title>
        <authorList>
            <person name="Jiang F."/>
        </authorList>
    </citation>
    <scope>NUCLEOTIDE SEQUENCE [LARGE SCALE GENOMIC DNA]</scope>
    <source>
        <strain evidence="2">DUOXIRENSHENG_FW03</strain>
        <tissue evidence="2">Leaves</tissue>
    </source>
</reference>
<sequence>MLGRDAAGQRGQDRAVGRGMGLRGVNPAVEGSASQDTRGDYRDLGRAYRATSLGQSAPRQSASRQSASREDRGPRAGWGHGASRPRGADPIVGDGTWTRGADPAVGDGSWFMLGRDAFLKNPAGERSKLGRPEEAQAPVVCGEKPWPTLGLTAELDWARQKRDRGPEMGFNTGVDLGPVITEGMGQGGARFLGLCKRGLVI</sequence>
<evidence type="ECO:0000313" key="3">
    <source>
        <dbReference type="Proteomes" id="UP001386955"/>
    </source>
</evidence>
<dbReference type="EMBL" id="JAYMYS010000004">
    <property type="protein sequence ID" value="KAK7394498.1"/>
    <property type="molecule type" value="Genomic_DNA"/>
</dbReference>
<feature type="compositionally biased region" description="Basic and acidic residues" evidence="1">
    <location>
        <begin position="37"/>
        <end position="46"/>
    </location>
</feature>